<proteinExistence type="predicted"/>
<reference evidence="1" key="1">
    <citation type="journal article" date="2019" name="bioRxiv">
        <title>The Genome of the Zebra Mussel, Dreissena polymorpha: A Resource for Invasive Species Research.</title>
        <authorList>
            <person name="McCartney M.A."/>
            <person name="Auch B."/>
            <person name="Kono T."/>
            <person name="Mallez S."/>
            <person name="Zhang Y."/>
            <person name="Obille A."/>
            <person name="Becker A."/>
            <person name="Abrahante J.E."/>
            <person name="Garbe J."/>
            <person name="Badalamenti J.P."/>
            <person name="Herman A."/>
            <person name="Mangelson H."/>
            <person name="Liachko I."/>
            <person name="Sullivan S."/>
            <person name="Sone E.D."/>
            <person name="Koren S."/>
            <person name="Silverstein K.A.T."/>
            <person name="Beckman K.B."/>
            <person name="Gohl D.M."/>
        </authorList>
    </citation>
    <scope>NUCLEOTIDE SEQUENCE</scope>
    <source>
        <strain evidence="1">Duluth1</strain>
        <tissue evidence="1">Whole animal</tissue>
    </source>
</reference>
<dbReference type="EMBL" id="JAIWYP010000005">
    <property type="protein sequence ID" value="KAH3825853.1"/>
    <property type="molecule type" value="Genomic_DNA"/>
</dbReference>
<protein>
    <recommendedName>
        <fullName evidence="3">Reverse transcriptase domain-containing protein</fullName>
    </recommendedName>
</protein>
<reference evidence="1" key="2">
    <citation type="submission" date="2020-11" db="EMBL/GenBank/DDBJ databases">
        <authorList>
            <person name="McCartney M.A."/>
            <person name="Auch B."/>
            <person name="Kono T."/>
            <person name="Mallez S."/>
            <person name="Becker A."/>
            <person name="Gohl D.M."/>
            <person name="Silverstein K.A.T."/>
            <person name="Koren S."/>
            <person name="Bechman K.B."/>
            <person name="Herman A."/>
            <person name="Abrahante J.E."/>
            <person name="Garbe J."/>
        </authorList>
    </citation>
    <scope>NUCLEOTIDE SEQUENCE</scope>
    <source>
        <strain evidence="1">Duluth1</strain>
        <tissue evidence="1">Whole animal</tissue>
    </source>
</reference>
<accession>A0A9D4H1S8</accession>
<keyword evidence="2" id="KW-1185">Reference proteome</keyword>
<sequence length="153" mass="17589">MSDNVHITSGVPRGTGFGPILFLTYISHIDDYIKHTTQGLGVDNSIIYENINNLSDAYKLQLCFEAAGRWEHDSVIQFYHEQGNHIIFSYKLHDQILENGYLPNIYVLHSKVTFNGINILTQSQKMQTRHSDFFAATSKFTHQDHTYKAKVRP</sequence>
<name>A0A9D4H1S8_DREPO</name>
<dbReference type="Proteomes" id="UP000828390">
    <property type="component" value="Unassembled WGS sequence"/>
</dbReference>
<evidence type="ECO:0008006" key="3">
    <source>
        <dbReference type="Google" id="ProtNLM"/>
    </source>
</evidence>
<evidence type="ECO:0000313" key="1">
    <source>
        <dbReference type="EMBL" id="KAH3825853.1"/>
    </source>
</evidence>
<dbReference type="AlphaFoldDB" id="A0A9D4H1S8"/>
<gene>
    <name evidence="1" type="ORF">DPMN_127736</name>
</gene>
<evidence type="ECO:0000313" key="2">
    <source>
        <dbReference type="Proteomes" id="UP000828390"/>
    </source>
</evidence>
<comment type="caution">
    <text evidence="1">The sequence shown here is derived from an EMBL/GenBank/DDBJ whole genome shotgun (WGS) entry which is preliminary data.</text>
</comment>
<organism evidence="1 2">
    <name type="scientific">Dreissena polymorpha</name>
    <name type="common">Zebra mussel</name>
    <name type="synonym">Mytilus polymorpha</name>
    <dbReference type="NCBI Taxonomy" id="45954"/>
    <lineage>
        <taxon>Eukaryota</taxon>
        <taxon>Metazoa</taxon>
        <taxon>Spiralia</taxon>
        <taxon>Lophotrochozoa</taxon>
        <taxon>Mollusca</taxon>
        <taxon>Bivalvia</taxon>
        <taxon>Autobranchia</taxon>
        <taxon>Heteroconchia</taxon>
        <taxon>Euheterodonta</taxon>
        <taxon>Imparidentia</taxon>
        <taxon>Neoheterodontei</taxon>
        <taxon>Myida</taxon>
        <taxon>Dreissenoidea</taxon>
        <taxon>Dreissenidae</taxon>
        <taxon>Dreissena</taxon>
    </lineage>
</organism>